<accession>A0A418V762</accession>
<dbReference type="AlphaFoldDB" id="A0A418V762"/>
<dbReference type="OrthoDB" id="3699740at2"/>
<evidence type="ECO:0000313" key="1">
    <source>
        <dbReference type="EMBL" id="RJF69871.1"/>
    </source>
</evidence>
<dbReference type="GO" id="GO:0006313">
    <property type="term" value="P:DNA transposition"/>
    <property type="evidence" value="ECO:0007669"/>
    <property type="project" value="InterPro"/>
</dbReference>
<comment type="caution">
    <text evidence="2">The sequence shown here is derived from an EMBL/GenBank/DDBJ whole genome shotgun (WGS) entry which is preliminary data.</text>
</comment>
<sequence length="46" mass="5219">MGTRKTYRAEFKRQAIQLATQPDHTVDEIARDLGMLGWPQSLDGSE</sequence>
<dbReference type="Proteomes" id="UP000286287">
    <property type="component" value="Unassembled WGS sequence"/>
</dbReference>
<dbReference type="EMBL" id="QYUJ01000019">
    <property type="protein sequence ID" value="RJF69871.1"/>
    <property type="molecule type" value="Genomic_DNA"/>
</dbReference>
<dbReference type="InterPro" id="IPR002514">
    <property type="entry name" value="Transposase_8"/>
</dbReference>
<dbReference type="SUPFAM" id="SSF46689">
    <property type="entry name" value="Homeodomain-like"/>
    <property type="match status" value="1"/>
</dbReference>
<proteinExistence type="predicted"/>
<dbReference type="GO" id="GO:0003677">
    <property type="term" value="F:DNA binding"/>
    <property type="evidence" value="ECO:0007669"/>
    <property type="project" value="InterPro"/>
</dbReference>
<keyword evidence="3" id="KW-1185">Reference proteome</keyword>
<organism evidence="2 3">
    <name type="scientific">Deinococcus cavernae</name>
    <dbReference type="NCBI Taxonomy" id="2320857"/>
    <lineage>
        <taxon>Bacteria</taxon>
        <taxon>Thermotogati</taxon>
        <taxon>Deinococcota</taxon>
        <taxon>Deinococci</taxon>
        <taxon>Deinococcales</taxon>
        <taxon>Deinococcaceae</taxon>
        <taxon>Deinococcus</taxon>
    </lineage>
</organism>
<dbReference type="InterPro" id="IPR009057">
    <property type="entry name" value="Homeodomain-like_sf"/>
</dbReference>
<evidence type="ECO:0000313" key="3">
    <source>
        <dbReference type="Proteomes" id="UP000286287"/>
    </source>
</evidence>
<evidence type="ECO:0000313" key="2">
    <source>
        <dbReference type="EMBL" id="RJF71944.1"/>
    </source>
</evidence>
<reference evidence="2 3" key="1">
    <citation type="submission" date="2018-09" db="EMBL/GenBank/DDBJ databases">
        <authorList>
            <person name="Zhu H."/>
        </authorList>
    </citation>
    <scope>NUCLEOTIDE SEQUENCE [LARGE SCALE GENOMIC DNA]</scope>
    <source>
        <strain evidence="2 3">K2S05-167</strain>
    </source>
</reference>
<dbReference type="GO" id="GO:0004803">
    <property type="term" value="F:transposase activity"/>
    <property type="evidence" value="ECO:0007669"/>
    <property type="project" value="InterPro"/>
</dbReference>
<protein>
    <submittedName>
        <fullName evidence="2">Transposase</fullName>
    </submittedName>
</protein>
<gene>
    <name evidence="2" type="ORF">D3875_10585</name>
    <name evidence="1" type="ORF">D3875_20425</name>
</gene>
<dbReference type="RefSeq" id="WP_119763597.1">
    <property type="nucleotide sequence ID" value="NZ_QYUJ01000014.1"/>
</dbReference>
<name>A0A418V762_9DEIO</name>
<dbReference type="Pfam" id="PF01527">
    <property type="entry name" value="HTH_Tnp_1"/>
    <property type="match status" value="1"/>
</dbReference>
<dbReference type="EMBL" id="QYUJ01000014">
    <property type="protein sequence ID" value="RJF71944.1"/>
    <property type="molecule type" value="Genomic_DNA"/>
</dbReference>